<gene>
    <name evidence="1" type="ORF">BpHYR1_012949</name>
</gene>
<reference evidence="1 2" key="1">
    <citation type="journal article" date="2018" name="Sci. Rep.">
        <title>Genomic signatures of local adaptation to the degree of environmental predictability in rotifers.</title>
        <authorList>
            <person name="Franch-Gras L."/>
            <person name="Hahn C."/>
            <person name="Garcia-Roger E.M."/>
            <person name="Carmona M.J."/>
            <person name="Serra M."/>
            <person name="Gomez A."/>
        </authorList>
    </citation>
    <scope>NUCLEOTIDE SEQUENCE [LARGE SCALE GENOMIC DNA]</scope>
    <source>
        <strain evidence="1">HYR1</strain>
    </source>
</reference>
<organism evidence="1 2">
    <name type="scientific">Brachionus plicatilis</name>
    <name type="common">Marine rotifer</name>
    <name type="synonym">Brachionus muelleri</name>
    <dbReference type="NCBI Taxonomy" id="10195"/>
    <lineage>
        <taxon>Eukaryota</taxon>
        <taxon>Metazoa</taxon>
        <taxon>Spiralia</taxon>
        <taxon>Gnathifera</taxon>
        <taxon>Rotifera</taxon>
        <taxon>Eurotatoria</taxon>
        <taxon>Monogononta</taxon>
        <taxon>Pseudotrocha</taxon>
        <taxon>Ploima</taxon>
        <taxon>Brachionidae</taxon>
        <taxon>Brachionus</taxon>
    </lineage>
</organism>
<proteinExistence type="predicted"/>
<evidence type="ECO:0000313" key="1">
    <source>
        <dbReference type="EMBL" id="RNA20978.1"/>
    </source>
</evidence>
<keyword evidence="2" id="KW-1185">Reference proteome</keyword>
<dbReference type="AlphaFoldDB" id="A0A3M7RCI3"/>
<comment type="caution">
    <text evidence="1">The sequence shown here is derived from an EMBL/GenBank/DDBJ whole genome shotgun (WGS) entry which is preliminary data.</text>
</comment>
<dbReference type="EMBL" id="REGN01003751">
    <property type="protein sequence ID" value="RNA20978.1"/>
    <property type="molecule type" value="Genomic_DNA"/>
</dbReference>
<name>A0A3M7RCI3_BRAPC</name>
<sequence>MNTRAASRTNVAKCLLAKFSSDLMCLRLRIFFCRMTPMDGTMSTIFSLFFGLEQTSIFAICFVEVFHDTSVLNYFVANGVDQDRVEAIY</sequence>
<protein>
    <submittedName>
        <fullName evidence="1">Uncharacterized protein</fullName>
    </submittedName>
</protein>
<evidence type="ECO:0000313" key="2">
    <source>
        <dbReference type="Proteomes" id="UP000276133"/>
    </source>
</evidence>
<accession>A0A3M7RCI3</accession>
<dbReference type="Proteomes" id="UP000276133">
    <property type="component" value="Unassembled WGS sequence"/>
</dbReference>